<evidence type="ECO:0000313" key="2">
    <source>
        <dbReference type="Proteomes" id="UP001521137"/>
    </source>
</evidence>
<accession>A0ABS9DCL2</accession>
<name>A0ABS9DCL2_9ALTE</name>
<comment type="caution">
    <text evidence="1">The sequence shown here is derived from an EMBL/GenBank/DDBJ whole genome shotgun (WGS) entry which is preliminary data.</text>
</comment>
<proteinExistence type="predicted"/>
<gene>
    <name evidence="1" type="ORF">L0668_14750</name>
</gene>
<organism evidence="1 2">
    <name type="scientific">Paraglaciecola algarum</name>
    <dbReference type="NCBI Taxonomy" id="3050085"/>
    <lineage>
        <taxon>Bacteria</taxon>
        <taxon>Pseudomonadati</taxon>
        <taxon>Pseudomonadota</taxon>
        <taxon>Gammaproteobacteria</taxon>
        <taxon>Alteromonadales</taxon>
        <taxon>Alteromonadaceae</taxon>
        <taxon>Paraglaciecola</taxon>
    </lineage>
</organism>
<evidence type="ECO:0008006" key="3">
    <source>
        <dbReference type="Google" id="ProtNLM"/>
    </source>
</evidence>
<keyword evidence="2" id="KW-1185">Reference proteome</keyword>
<protein>
    <recommendedName>
        <fullName evidence="3">Tetratricopeptide repeat protein</fullName>
    </recommendedName>
</protein>
<reference evidence="1 2" key="1">
    <citation type="submission" date="2022-01" db="EMBL/GenBank/DDBJ databases">
        <title>Paraglaciecola sp. G1-23.</title>
        <authorList>
            <person name="Jin M.S."/>
            <person name="Han D.M."/>
            <person name="Kim H.M."/>
            <person name="Jeon C.O."/>
        </authorList>
    </citation>
    <scope>NUCLEOTIDE SEQUENCE [LARGE SCALE GENOMIC DNA]</scope>
    <source>
        <strain evidence="1 2">G1-23</strain>
    </source>
</reference>
<evidence type="ECO:0000313" key="1">
    <source>
        <dbReference type="EMBL" id="MCF2949376.1"/>
    </source>
</evidence>
<dbReference type="RefSeq" id="WP_235313477.1">
    <property type="nucleotide sequence ID" value="NZ_JAKGAS010000008.1"/>
</dbReference>
<dbReference type="EMBL" id="JAKGAS010000008">
    <property type="protein sequence ID" value="MCF2949376.1"/>
    <property type="molecule type" value="Genomic_DNA"/>
</dbReference>
<dbReference type="Proteomes" id="UP001521137">
    <property type="component" value="Unassembled WGS sequence"/>
</dbReference>
<sequence>MIEYQYICIKHRIWVDENPELAFDNVLQLSKQAEKKLLKNQYDEAIILLGTAFETAEIIFDNRLESPQLTTCLTSSAIMLAHAYSMTGQVEAANRLLVKLKHKMQCAINCAVGYATKVAFFKHCSEAITEANNDITNAIQDNPNHQLSYH</sequence>